<dbReference type="Proteomes" id="UP000184188">
    <property type="component" value="Unassembled WGS sequence"/>
</dbReference>
<evidence type="ECO:0000313" key="1">
    <source>
        <dbReference type="EMBL" id="OJJ44778.1"/>
    </source>
</evidence>
<dbReference type="AlphaFoldDB" id="A0A1L9SCD5"/>
<dbReference type="EMBL" id="KV878347">
    <property type="protein sequence ID" value="OJJ44778.1"/>
    <property type="molecule type" value="Genomic_DNA"/>
</dbReference>
<organism evidence="1 2">
    <name type="scientific">Penicilliopsis zonata CBS 506.65</name>
    <dbReference type="NCBI Taxonomy" id="1073090"/>
    <lineage>
        <taxon>Eukaryota</taxon>
        <taxon>Fungi</taxon>
        <taxon>Dikarya</taxon>
        <taxon>Ascomycota</taxon>
        <taxon>Pezizomycotina</taxon>
        <taxon>Eurotiomycetes</taxon>
        <taxon>Eurotiomycetidae</taxon>
        <taxon>Eurotiales</taxon>
        <taxon>Aspergillaceae</taxon>
        <taxon>Penicilliopsis</taxon>
    </lineage>
</organism>
<name>A0A1L9SCD5_9EURO</name>
<reference evidence="2" key="1">
    <citation type="journal article" date="2017" name="Genome Biol.">
        <title>Comparative genomics reveals high biological diversity and specific adaptations in the industrially and medically important fungal genus Aspergillus.</title>
        <authorList>
            <person name="de Vries R.P."/>
            <person name="Riley R."/>
            <person name="Wiebenga A."/>
            <person name="Aguilar-Osorio G."/>
            <person name="Amillis S."/>
            <person name="Uchima C.A."/>
            <person name="Anderluh G."/>
            <person name="Asadollahi M."/>
            <person name="Askin M."/>
            <person name="Barry K."/>
            <person name="Battaglia E."/>
            <person name="Bayram O."/>
            <person name="Benocci T."/>
            <person name="Braus-Stromeyer S.A."/>
            <person name="Caldana C."/>
            <person name="Canovas D."/>
            <person name="Cerqueira G.C."/>
            <person name="Chen F."/>
            <person name="Chen W."/>
            <person name="Choi C."/>
            <person name="Clum A."/>
            <person name="Dos Santos R.A."/>
            <person name="Damasio A.R."/>
            <person name="Diallinas G."/>
            <person name="Emri T."/>
            <person name="Fekete E."/>
            <person name="Flipphi M."/>
            <person name="Freyberg S."/>
            <person name="Gallo A."/>
            <person name="Gournas C."/>
            <person name="Habgood R."/>
            <person name="Hainaut M."/>
            <person name="Harispe M.L."/>
            <person name="Henrissat B."/>
            <person name="Hilden K.S."/>
            <person name="Hope R."/>
            <person name="Hossain A."/>
            <person name="Karabika E."/>
            <person name="Karaffa L."/>
            <person name="Karanyi Z."/>
            <person name="Krasevec N."/>
            <person name="Kuo A."/>
            <person name="Kusch H."/>
            <person name="LaButti K."/>
            <person name="Lagendijk E.L."/>
            <person name="Lapidus A."/>
            <person name="Levasseur A."/>
            <person name="Lindquist E."/>
            <person name="Lipzen A."/>
            <person name="Logrieco A.F."/>
            <person name="MacCabe A."/>
            <person name="Maekelae M.R."/>
            <person name="Malavazi I."/>
            <person name="Melin P."/>
            <person name="Meyer V."/>
            <person name="Mielnichuk N."/>
            <person name="Miskei M."/>
            <person name="Molnar A.P."/>
            <person name="Mule G."/>
            <person name="Ngan C.Y."/>
            <person name="Orejas M."/>
            <person name="Orosz E."/>
            <person name="Ouedraogo J.P."/>
            <person name="Overkamp K.M."/>
            <person name="Park H.-S."/>
            <person name="Perrone G."/>
            <person name="Piumi F."/>
            <person name="Punt P.J."/>
            <person name="Ram A.F."/>
            <person name="Ramon A."/>
            <person name="Rauscher S."/>
            <person name="Record E."/>
            <person name="Riano-Pachon D.M."/>
            <person name="Robert V."/>
            <person name="Roehrig J."/>
            <person name="Ruller R."/>
            <person name="Salamov A."/>
            <person name="Salih N.S."/>
            <person name="Samson R.A."/>
            <person name="Sandor E."/>
            <person name="Sanguinetti M."/>
            <person name="Schuetze T."/>
            <person name="Sepcic K."/>
            <person name="Shelest E."/>
            <person name="Sherlock G."/>
            <person name="Sophianopoulou V."/>
            <person name="Squina F.M."/>
            <person name="Sun H."/>
            <person name="Susca A."/>
            <person name="Todd R.B."/>
            <person name="Tsang A."/>
            <person name="Unkles S.E."/>
            <person name="van de Wiele N."/>
            <person name="van Rossen-Uffink D."/>
            <person name="Oliveira J.V."/>
            <person name="Vesth T.C."/>
            <person name="Visser J."/>
            <person name="Yu J.-H."/>
            <person name="Zhou M."/>
            <person name="Andersen M.R."/>
            <person name="Archer D.B."/>
            <person name="Baker S.E."/>
            <person name="Benoit I."/>
            <person name="Brakhage A.A."/>
            <person name="Braus G.H."/>
            <person name="Fischer R."/>
            <person name="Frisvad J.C."/>
            <person name="Goldman G.H."/>
            <person name="Houbraken J."/>
            <person name="Oakley B."/>
            <person name="Pocsi I."/>
            <person name="Scazzocchio C."/>
            <person name="Seiboth B."/>
            <person name="vanKuyk P.A."/>
            <person name="Wortman J."/>
            <person name="Dyer P.S."/>
            <person name="Grigoriev I.V."/>
        </authorList>
    </citation>
    <scope>NUCLEOTIDE SEQUENCE [LARGE SCALE GENOMIC DNA]</scope>
    <source>
        <strain evidence="2">CBS 506.65</strain>
    </source>
</reference>
<dbReference type="VEuPathDB" id="FungiDB:ASPZODRAFT_738722"/>
<proteinExistence type="predicted"/>
<sequence>MLLPLFCTGRPCDFDSLLLLEKKRKGVYLLQLRWEPKNVLRAGGQRLHSSNNYCSSTFFFFFSCGFVLFPSSSPMFCL</sequence>
<accession>A0A1L9SCD5</accession>
<protein>
    <submittedName>
        <fullName evidence="1">Uncharacterized protein</fullName>
    </submittedName>
</protein>
<keyword evidence="2" id="KW-1185">Reference proteome</keyword>
<dbReference type="RefSeq" id="XP_022579288.1">
    <property type="nucleotide sequence ID" value="XM_022729926.1"/>
</dbReference>
<dbReference type="GeneID" id="34616390"/>
<gene>
    <name evidence="1" type="ORF">ASPZODRAFT_738722</name>
</gene>
<evidence type="ECO:0000313" key="2">
    <source>
        <dbReference type="Proteomes" id="UP000184188"/>
    </source>
</evidence>